<organism evidence="1 2">
    <name type="scientific">Emydomyces testavorans</name>
    <dbReference type="NCBI Taxonomy" id="2070801"/>
    <lineage>
        <taxon>Eukaryota</taxon>
        <taxon>Fungi</taxon>
        <taxon>Dikarya</taxon>
        <taxon>Ascomycota</taxon>
        <taxon>Pezizomycotina</taxon>
        <taxon>Eurotiomycetes</taxon>
        <taxon>Eurotiomycetidae</taxon>
        <taxon>Onygenales</taxon>
        <taxon>Nannizziopsiaceae</taxon>
        <taxon>Emydomyces</taxon>
    </lineage>
</organism>
<dbReference type="EMBL" id="CP120630">
    <property type="protein sequence ID" value="WEW61142.1"/>
    <property type="molecule type" value="Genomic_DNA"/>
</dbReference>
<evidence type="ECO:0000313" key="1">
    <source>
        <dbReference type="EMBL" id="WEW61142.1"/>
    </source>
</evidence>
<evidence type="ECO:0000313" key="2">
    <source>
        <dbReference type="Proteomes" id="UP001219355"/>
    </source>
</evidence>
<sequence length="60" mass="6866">MPPMNHQDLLQIIPLRLYLFGPEQPEKAKKALKASRREINKAQAIHKLNGQILGKYVMEG</sequence>
<gene>
    <name evidence="1" type="ORF">PRK78_006632</name>
</gene>
<accession>A0AAF0DM41</accession>
<proteinExistence type="predicted"/>
<keyword evidence="2" id="KW-1185">Reference proteome</keyword>
<dbReference type="AlphaFoldDB" id="A0AAF0DM41"/>
<dbReference type="Proteomes" id="UP001219355">
    <property type="component" value="Chromosome 4"/>
</dbReference>
<name>A0AAF0DM41_9EURO</name>
<protein>
    <submittedName>
        <fullName evidence="1">Uncharacterized protein</fullName>
    </submittedName>
</protein>
<reference evidence="1" key="1">
    <citation type="submission" date="2023-03" db="EMBL/GenBank/DDBJ databases">
        <title>Emydomyces testavorans Genome Sequence.</title>
        <authorList>
            <person name="Hoyer L."/>
        </authorList>
    </citation>
    <scope>NUCLEOTIDE SEQUENCE</scope>
    <source>
        <strain evidence="1">16-2883</strain>
    </source>
</reference>